<keyword evidence="2" id="KW-0964">Secreted</keyword>
<protein>
    <submittedName>
        <fullName evidence="7">Putative Chorion peroxidase</fullName>
    </submittedName>
</protein>
<dbReference type="AlphaFoldDB" id="A0A162Q098"/>
<dbReference type="SUPFAM" id="SSF48113">
    <property type="entry name" value="Heme-dependent peroxidases"/>
    <property type="match status" value="1"/>
</dbReference>
<dbReference type="Pfam" id="PF03098">
    <property type="entry name" value="An_peroxidase"/>
    <property type="match status" value="1"/>
</dbReference>
<dbReference type="GO" id="GO:0004601">
    <property type="term" value="F:peroxidase activity"/>
    <property type="evidence" value="ECO:0007669"/>
    <property type="project" value="UniProtKB-KW"/>
</dbReference>
<keyword evidence="4" id="KW-0732">Signal</keyword>
<evidence type="ECO:0000256" key="6">
    <source>
        <dbReference type="PIRSR" id="PIRSR619791-2"/>
    </source>
</evidence>
<dbReference type="STRING" id="35525.A0A162Q098"/>
<evidence type="ECO:0000256" key="2">
    <source>
        <dbReference type="ARBA" id="ARBA00022525"/>
    </source>
</evidence>
<feature type="binding site" description="axial binding residue" evidence="6">
    <location>
        <position position="532"/>
    </location>
    <ligand>
        <name>heme b</name>
        <dbReference type="ChEBI" id="CHEBI:60344"/>
    </ligand>
    <ligandPart>
        <name>Fe</name>
        <dbReference type="ChEBI" id="CHEBI:18248"/>
    </ligandPart>
</feature>
<dbReference type="EMBL" id="LRGB01000389">
    <property type="protein sequence ID" value="KZS19289.1"/>
    <property type="molecule type" value="Genomic_DNA"/>
</dbReference>
<keyword evidence="8" id="KW-1185">Reference proteome</keyword>
<organism evidence="7 8">
    <name type="scientific">Daphnia magna</name>
    <dbReference type="NCBI Taxonomy" id="35525"/>
    <lineage>
        <taxon>Eukaryota</taxon>
        <taxon>Metazoa</taxon>
        <taxon>Ecdysozoa</taxon>
        <taxon>Arthropoda</taxon>
        <taxon>Crustacea</taxon>
        <taxon>Branchiopoda</taxon>
        <taxon>Diplostraca</taxon>
        <taxon>Cladocera</taxon>
        <taxon>Anomopoda</taxon>
        <taxon>Daphniidae</taxon>
        <taxon>Daphnia</taxon>
    </lineage>
</organism>
<dbReference type="InterPro" id="IPR010255">
    <property type="entry name" value="Haem_peroxidase_sf"/>
</dbReference>
<dbReference type="GO" id="GO:0046872">
    <property type="term" value="F:metal ion binding"/>
    <property type="evidence" value="ECO:0007669"/>
    <property type="project" value="UniProtKB-KW"/>
</dbReference>
<evidence type="ECO:0000256" key="4">
    <source>
        <dbReference type="ARBA" id="ARBA00022729"/>
    </source>
</evidence>
<dbReference type="CDD" id="cd09823">
    <property type="entry name" value="peroxinectin_like"/>
    <property type="match status" value="1"/>
</dbReference>
<keyword evidence="3 7" id="KW-0575">Peroxidase</keyword>
<accession>A0A162Q098</accession>
<evidence type="ECO:0000256" key="5">
    <source>
        <dbReference type="ARBA" id="ARBA00023180"/>
    </source>
</evidence>
<dbReference type="GO" id="GO:0020037">
    <property type="term" value="F:heme binding"/>
    <property type="evidence" value="ECO:0007669"/>
    <property type="project" value="InterPro"/>
</dbReference>
<dbReference type="PROSITE" id="PS50292">
    <property type="entry name" value="PEROXIDASE_3"/>
    <property type="match status" value="1"/>
</dbReference>
<comment type="subcellular location">
    <subcellularLocation>
        <location evidence="1">Secreted</location>
    </subcellularLocation>
</comment>
<evidence type="ECO:0000313" key="7">
    <source>
        <dbReference type="EMBL" id="KZS19289.1"/>
    </source>
</evidence>
<dbReference type="Gene3D" id="1.10.640.10">
    <property type="entry name" value="Haem peroxidase domain superfamily, animal type"/>
    <property type="match status" value="1"/>
</dbReference>
<keyword evidence="5" id="KW-0325">Glycoprotein</keyword>
<keyword evidence="6" id="KW-0408">Iron</keyword>
<dbReference type="InterPro" id="IPR037120">
    <property type="entry name" value="Haem_peroxidase_sf_animal"/>
</dbReference>
<dbReference type="PRINTS" id="PR00457">
    <property type="entry name" value="ANPEROXIDASE"/>
</dbReference>
<evidence type="ECO:0000256" key="3">
    <source>
        <dbReference type="ARBA" id="ARBA00022559"/>
    </source>
</evidence>
<comment type="caution">
    <text evidence="7">The sequence shown here is derived from an EMBL/GenBank/DDBJ whole genome shotgun (WGS) entry which is preliminary data.</text>
</comment>
<keyword evidence="6" id="KW-0349">Heme</keyword>
<sequence>MRWLLLILPTIVWAVHHVPHSVSIVPKSVCGNQFVCKPTSQCSVWYAEFSPFPSKPCYDPRGSMGICCPDILHVKSRAVKFSSIQKTRLPSPVQYLPSKLLEQTARGARADLTNIQIIEENLNRNQLTMNENSMAWTHSLNMAPLEMSRTQGDKALLVVNAARRLQDKLALSPEQAGIALQTIDTRWSLLQDTCPLPPTCLVGKYRSFDGTCNNLRKPSWGSALTPLERLAPPVYDDGIWHPKIRNLGKELPNVRVVRSVLVTDKNHPVVDMTHILMQWGQFVDHDMIHVPSFRAANQSNIECCTKEGGVLPPEMRHPHCFPIDIPAKDPFYGPRGVRCLNFVRSMISPRIECRMGYAEQMNEITHFIDASHVYGPTPATASNLRQFARGLLKVSIIEGRPYLPEDPLDKSCVGRKPGFGCFLSGDTRTNQIMTLTSLHIIFLRQHNSLATMLGSINPHWSDEVLYQETRRIIGALMQHITYNEFLPSILGRHTMEIYGLTPQTVGYSSSYDENVNPSITNEFAAAAFRMGHSLIQGAMNLVEEDGKVRVELMRNWFNNPHLLRRAGQMDAVLRGMVDQWPQNMDEWVSEDVTNHLFQRPKTDFGLDLVSLNVWRGRDHGLPGYNTYRQICGLSRMTSFKQLLAIMDRSVVDRLAAVYRSVDDIDLYIGGLVEHHLPGSMLGPVFSCIIAEQFARLKEGDRFFYEHGGYLNSFTPAQLQEIRRMSLAAIICDNADHIVKIQPLVFRHPSPMNPRVNCNSAMIPRLNLAAWKQLTPY</sequence>
<dbReference type="GO" id="GO:0005576">
    <property type="term" value="C:extracellular region"/>
    <property type="evidence" value="ECO:0007669"/>
    <property type="project" value="UniProtKB-SubCell"/>
</dbReference>
<dbReference type="InterPro" id="IPR019791">
    <property type="entry name" value="Haem_peroxidase_animal"/>
</dbReference>
<dbReference type="OrthoDB" id="823504at2759"/>
<evidence type="ECO:0000313" key="8">
    <source>
        <dbReference type="Proteomes" id="UP000076858"/>
    </source>
</evidence>
<keyword evidence="3 7" id="KW-0560">Oxidoreductase</keyword>
<dbReference type="FunFam" id="1.10.640.10:FF:000003">
    <property type="entry name" value="chorion peroxidase"/>
    <property type="match status" value="1"/>
</dbReference>
<dbReference type="Proteomes" id="UP000076858">
    <property type="component" value="Unassembled WGS sequence"/>
</dbReference>
<dbReference type="GO" id="GO:0006979">
    <property type="term" value="P:response to oxidative stress"/>
    <property type="evidence" value="ECO:0007669"/>
    <property type="project" value="InterPro"/>
</dbReference>
<evidence type="ECO:0000256" key="1">
    <source>
        <dbReference type="ARBA" id="ARBA00004613"/>
    </source>
</evidence>
<reference evidence="7 8" key="1">
    <citation type="submission" date="2016-03" db="EMBL/GenBank/DDBJ databases">
        <title>EvidentialGene: Evidence-directed Construction of Genes on Genomes.</title>
        <authorList>
            <person name="Gilbert D.G."/>
            <person name="Choi J.-H."/>
            <person name="Mockaitis K."/>
            <person name="Colbourne J."/>
            <person name="Pfrender M."/>
        </authorList>
    </citation>
    <scope>NUCLEOTIDE SEQUENCE [LARGE SCALE GENOMIC DNA]</scope>
    <source>
        <strain evidence="7 8">Xinb3</strain>
        <tissue evidence="7">Complete organism</tissue>
    </source>
</reference>
<dbReference type="PANTHER" id="PTHR11475">
    <property type="entry name" value="OXIDASE/PEROXIDASE"/>
    <property type="match status" value="1"/>
</dbReference>
<dbReference type="PANTHER" id="PTHR11475:SF4">
    <property type="entry name" value="CHORION PEROXIDASE"/>
    <property type="match status" value="1"/>
</dbReference>
<keyword evidence="6" id="KW-0479">Metal-binding</keyword>
<proteinExistence type="predicted"/>
<name>A0A162Q098_9CRUS</name>
<gene>
    <name evidence="7" type="ORF">APZ42_014117</name>
</gene>